<dbReference type="BioCyc" id="SGLO343509:SGP1_RS16555-MONOMER"/>
<organism evidence="1 2">
    <name type="scientific">Sodalis glossinidius (strain morsitans)</name>
    <dbReference type="NCBI Taxonomy" id="343509"/>
    <lineage>
        <taxon>Bacteria</taxon>
        <taxon>Pseudomonadati</taxon>
        <taxon>Pseudomonadota</taxon>
        <taxon>Gammaproteobacteria</taxon>
        <taxon>Enterobacterales</taxon>
        <taxon>Bruguierivoracaceae</taxon>
        <taxon>Sodalis</taxon>
    </lineage>
</organism>
<proteinExistence type="predicted"/>
<dbReference type="RefSeq" id="WP_011411649.1">
    <property type="nucleotide sequence ID" value="NC_007712.1"/>
</dbReference>
<dbReference type="KEGG" id="sgl:SG1831"/>
<dbReference type="HOGENOM" id="CLU_1224079_0_0_6"/>
<dbReference type="eggNOG" id="ENOG5031BYH">
    <property type="taxonomic scope" value="Bacteria"/>
</dbReference>
<dbReference type="AlphaFoldDB" id="Q2NRW9"/>
<protein>
    <submittedName>
        <fullName evidence="1">Uncharacterized protein</fullName>
    </submittedName>
</protein>
<gene>
    <name evidence="1" type="ordered locus">SG1831</name>
</gene>
<accession>Q2NRW9</accession>
<reference evidence="1 2" key="1">
    <citation type="journal article" date="2006" name="Genome Res.">
        <title>Massive genome erosion and functional adaptations provide insights into the symbiotic lifestyle of Sodalis glossinidius in the tsetse host.</title>
        <authorList>
            <person name="Toh H."/>
            <person name="Weiss B.L."/>
            <person name="Perkin S.A.H."/>
            <person name="Yamashita A."/>
            <person name="Oshima K."/>
            <person name="Hattori M."/>
            <person name="Aksoy S."/>
        </authorList>
    </citation>
    <scope>NUCLEOTIDE SEQUENCE [LARGE SCALE GENOMIC DNA]</scope>
    <source>
        <strain evidence="2">morsitans</strain>
    </source>
</reference>
<sequence length="226" mass="25757">MQLQNRELALPALAAPEIRPAERDIATLRRHVISGDWTPINNGTCTLTDLGLRHNGNGLVWLHSGVSAHETDSDTGLAGSDKVSHEYHEGVCADNKLKYKGLLSFVQPRKLDDYCLNILINSSACTRFKQRRNGKPLSTFALQIDLGVRRKATDGWFVFQNPHQSDKYELLDTKRYSGLAKNYQRLDWHRYSVDYLTGIFRNDAEFSRLMTLLGYVSIRTKNYRAL</sequence>
<dbReference type="EMBL" id="AP008232">
    <property type="protein sequence ID" value="BAE75106.1"/>
    <property type="molecule type" value="Genomic_DNA"/>
</dbReference>
<dbReference type="OrthoDB" id="6441019at2"/>
<evidence type="ECO:0000313" key="2">
    <source>
        <dbReference type="Proteomes" id="UP000001932"/>
    </source>
</evidence>
<evidence type="ECO:0000313" key="1">
    <source>
        <dbReference type="EMBL" id="BAE75106.1"/>
    </source>
</evidence>
<keyword evidence="2" id="KW-1185">Reference proteome</keyword>
<dbReference type="Proteomes" id="UP000001932">
    <property type="component" value="Chromosome"/>
</dbReference>
<name>Q2NRW9_SODGM</name>